<evidence type="ECO:0000256" key="2">
    <source>
        <dbReference type="ARBA" id="ARBA00022475"/>
    </source>
</evidence>
<dbReference type="EMBL" id="JAGGJQ010000004">
    <property type="protein sequence ID" value="MBP1839949.1"/>
    <property type="molecule type" value="Genomic_DNA"/>
</dbReference>
<keyword evidence="5 6" id="KW-0472">Membrane</keyword>
<evidence type="ECO:0000313" key="7">
    <source>
        <dbReference type="EMBL" id="MBP1839949.1"/>
    </source>
</evidence>
<feature type="transmembrane region" description="Helical" evidence="6">
    <location>
        <begin position="250"/>
        <end position="271"/>
    </location>
</feature>
<feature type="transmembrane region" description="Helical" evidence="6">
    <location>
        <begin position="135"/>
        <end position="156"/>
    </location>
</feature>
<keyword evidence="2" id="KW-1003">Cell membrane</keyword>
<dbReference type="EC" id="2.5.1.39" evidence="7"/>
<dbReference type="InterPro" id="IPR000537">
    <property type="entry name" value="UbiA_prenyltransferase"/>
</dbReference>
<evidence type="ECO:0000256" key="5">
    <source>
        <dbReference type="ARBA" id="ARBA00023136"/>
    </source>
</evidence>
<dbReference type="GO" id="GO:0008412">
    <property type="term" value="F:4-hydroxybenzoate polyprenyltransferase activity"/>
    <property type="evidence" value="ECO:0007669"/>
    <property type="project" value="UniProtKB-EC"/>
</dbReference>
<dbReference type="InterPro" id="IPR050475">
    <property type="entry name" value="Prenyltransferase_related"/>
</dbReference>
<accession>A0A9X0YJV4</accession>
<evidence type="ECO:0000313" key="8">
    <source>
        <dbReference type="EMBL" id="MDQ0335548.1"/>
    </source>
</evidence>
<evidence type="ECO:0000256" key="6">
    <source>
        <dbReference type="SAM" id="Phobius"/>
    </source>
</evidence>
<dbReference type="Pfam" id="PF01040">
    <property type="entry name" value="UbiA"/>
    <property type="match status" value="1"/>
</dbReference>
<feature type="transmembrane region" description="Helical" evidence="6">
    <location>
        <begin position="283"/>
        <end position="301"/>
    </location>
</feature>
<dbReference type="NCBIfam" id="NF009512">
    <property type="entry name" value="PRK12872.1-1"/>
    <property type="match status" value="1"/>
</dbReference>
<keyword evidence="10" id="KW-1185">Reference proteome</keyword>
<feature type="transmembrane region" description="Helical" evidence="6">
    <location>
        <begin position="111"/>
        <end position="128"/>
    </location>
</feature>
<dbReference type="Gene3D" id="1.10.357.140">
    <property type="entry name" value="UbiA prenyltransferase"/>
    <property type="match status" value="1"/>
</dbReference>
<evidence type="ECO:0000256" key="4">
    <source>
        <dbReference type="ARBA" id="ARBA00022989"/>
    </source>
</evidence>
<keyword evidence="4 6" id="KW-1133">Transmembrane helix</keyword>
<protein>
    <submittedName>
        <fullName evidence="7">4-hydroxybenzoate polyprenyltransferase</fullName>
        <ecNumber evidence="7">2.5.1.39</ecNumber>
    </submittedName>
</protein>
<keyword evidence="3 6" id="KW-0812">Transmembrane</keyword>
<evidence type="ECO:0000313" key="9">
    <source>
        <dbReference type="Proteomes" id="UP001138672"/>
    </source>
</evidence>
<feature type="transmembrane region" description="Helical" evidence="6">
    <location>
        <begin position="85"/>
        <end position="105"/>
    </location>
</feature>
<dbReference type="Gene3D" id="1.20.120.1780">
    <property type="entry name" value="UbiA prenyltransferase"/>
    <property type="match status" value="1"/>
</dbReference>
<comment type="subcellular location">
    <subcellularLocation>
        <location evidence="1">Membrane</location>
        <topology evidence="1">Multi-pass membrane protein</topology>
    </subcellularLocation>
</comment>
<reference evidence="7" key="1">
    <citation type="submission" date="2021-03" db="EMBL/GenBank/DDBJ databases">
        <title>Genomic Encyclopedia of Type Strains, Phase IV (KMG-IV): sequencing the most valuable type-strain genomes for metagenomic binning, comparative biology and taxonomic classification.</title>
        <authorList>
            <person name="Goeker M."/>
        </authorList>
    </citation>
    <scope>NUCLEOTIDE SEQUENCE</scope>
    <source>
        <strain evidence="7">DSM 15523</strain>
        <strain evidence="8 10">DSM 16476</strain>
    </source>
</reference>
<feature type="transmembrane region" description="Helical" evidence="6">
    <location>
        <begin position="42"/>
        <end position="64"/>
    </location>
</feature>
<dbReference type="PANTHER" id="PTHR42723">
    <property type="entry name" value="CHLOROPHYLL SYNTHASE"/>
    <property type="match status" value="1"/>
</dbReference>
<dbReference type="GO" id="GO:0016020">
    <property type="term" value="C:membrane"/>
    <property type="evidence" value="ECO:0007669"/>
    <property type="project" value="UniProtKB-SubCell"/>
</dbReference>
<dbReference type="Proteomes" id="UP001231587">
    <property type="component" value="Unassembled WGS sequence"/>
</dbReference>
<dbReference type="EMBL" id="JAUSUU010000005">
    <property type="protein sequence ID" value="MDQ0335548.1"/>
    <property type="molecule type" value="Genomic_DNA"/>
</dbReference>
<gene>
    <name evidence="7" type="ORF">J2Z56_001873</name>
    <name evidence="8" type="ORF">J2Z57_001996</name>
</gene>
<dbReference type="OrthoDB" id="9811562at2"/>
<proteinExistence type="predicted"/>
<dbReference type="PANTHER" id="PTHR42723:SF1">
    <property type="entry name" value="CHLOROPHYLL SYNTHASE, CHLOROPLASTIC"/>
    <property type="match status" value="1"/>
</dbReference>
<organism evidence="7 9">
    <name type="scientific">Formosa algae</name>
    <dbReference type="NCBI Taxonomy" id="225843"/>
    <lineage>
        <taxon>Bacteria</taxon>
        <taxon>Pseudomonadati</taxon>
        <taxon>Bacteroidota</taxon>
        <taxon>Flavobacteriia</taxon>
        <taxon>Flavobacteriales</taxon>
        <taxon>Flavobacteriaceae</taxon>
        <taxon>Formosa</taxon>
    </lineage>
</organism>
<dbReference type="Proteomes" id="UP001138672">
    <property type="component" value="Unassembled WGS sequence"/>
</dbReference>
<dbReference type="CDD" id="cd13961">
    <property type="entry name" value="PT_UbiA_DGGGPS"/>
    <property type="match status" value="1"/>
</dbReference>
<feature type="transmembrane region" description="Helical" evidence="6">
    <location>
        <begin position="172"/>
        <end position="190"/>
    </location>
</feature>
<evidence type="ECO:0000313" key="10">
    <source>
        <dbReference type="Proteomes" id="UP001231587"/>
    </source>
</evidence>
<dbReference type="InterPro" id="IPR044878">
    <property type="entry name" value="UbiA_sf"/>
</dbReference>
<comment type="caution">
    <text evidence="7">The sequence shown here is derived from an EMBL/GenBank/DDBJ whole genome shotgun (WGS) entry which is preliminary data.</text>
</comment>
<name>A0A9X0YJV4_9FLAO</name>
<feature type="transmembrane region" description="Helical" evidence="6">
    <location>
        <begin position="223"/>
        <end position="244"/>
    </location>
</feature>
<sequence length="302" mass="34086">MKVLNLLRWKNLLLIILVQTLIKYALFPVFQVDTALQDWQFVLLVLATICLASAGNIINDIYDVETDSINKPDRVIIGKYISEKTGYSIFITLNVIGVAIGFYLSHAVNKSGFFALFVIISVLLYLYASYLKRTFLIGNITISVLVSLSLIIVGLYDLIPVITFENQDNQRLVFKLLLEYAGMAFVLNFIREIIKDIEDIDGDHASGMQTLPVIIGRSRASKIAFILSFLPLGILVYYVIMVLYNKPLEVGYFTFLIIGPLVYVIIELFSAKTKKEHRKISNALKLVMLTGVLSLLLYPIML</sequence>
<keyword evidence="7" id="KW-0808">Transferase</keyword>
<dbReference type="AlphaFoldDB" id="A0A9X0YJV4"/>
<evidence type="ECO:0000256" key="1">
    <source>
        <dbReference type="ARBA" id="ARBA00004141"/>
    </source>
</evidence>
<evidence type="ECO:0000256" key="3">
    <source>
        <dbReference type="ARBA" id="ARBA00022692"/>
    </source>
</evidence>
<feature type="transmembrane region" description="Helical" evidence="6">
    <location>
        <begin position="12"/>
        <end position="30"/>
    </location>
</feature>
<dbReference type="RefSeq" id="WP_057778738.1">
    <property type="nucleotide sequence ID" value="NZ_JAGGJQ010000004.1"/>
</dbReference>